<name>A0A7X0L1E4_9ACTN</name>
<organism evidence="2 3">
    <name type="scientific">Actinomadura coerulea</name>
    <dbReference type="NCBI Taxonomy" id="46159"/>
    <lineage>
        <taxon>Bacteria</taxon>
        <taxon>Bacillati</taxon>
        <taxon>Actinomycetota</taxon>
        <taxon>Actinomycetes</taxon>
        <taxon>Streptosporangiales</taxon>
        <taxon>Thermomonosporaceae</taxon>
        <taxon>Actinomadura</taxon>
    </lineage>
</organism>
<dbReference type="EMBL" id="JACHMQ010000001">
    <property type="protein sequence ID" value="MBB6398104.1"/>
    <property type="molecule type" value="Genomic_DNA"/>
</dbReference>
<protein>
    <recommendedName>
        <fullName evidence="4">DUF3180 domain-containing protein</fullName>
    </recommendedName>
</protein>
<gene>
    <name evidence="2" type="ORF">BKA00_005018</name>
</gene>
<evidence type="ECO:0000313" key="3">
    <source>
        <dbReference type="Proteomes" id="UP000546324"/>
    </source>
</evidence>
<keyword evidence="1" id="KW-1133">Transmembrane helix</keyword>
<evidence type="ECO:0000313" key="2">
    <source>
        <dbReference type="EMBL" id="MBB6398104.1"/>
    </source>
</evidence>
<feature type="transmembrane region" description="Helical" evidence="1">
    <location>
        <begin position="7"/>
        <end position="24"/>
    </location>
</feature>
<dbReference type="RefSeq" id="WP_185028814.1">
    <property type="nucleotide sequence ID" value="NZ_JACHMQ010000001.1"/>
</dbReference>
<feature type="transmembrane region" description="Helical" evidence="1">
    <location>
        <begin position="127"/>
        <end position="147"/>
    </location>
</feature>
<keyword evidence="3" id="KW-1185">Reference proteome</keyword>
<sequence>MKPSRPLFLAALVVVIGVITWAVLRSAYLSLPPLPWTAVPTLLLLALGEAFTGLNVLRRIRRRPSSGRAADSARKPMPKPLDPLAVARLAALGKASAHSAAVIAGVFGGFAVSLSASLEKSTPRHDFFVSGGTFLAAVVLVAAAFFLEYACRVPKGPDDEHGDRPGASRA</sequence>
<feature type="transmembrane region" description="Helical" evidence="1">
    <location>
        <begin position="97"/>
        <end position="115"/>
    </location>
</feature>
<dbReference type="AlphaFoldDB" id="A0A7X0L1E4"/>
<keyword evidence="1" id="KW-0812">Transmembrane</keyword>
<dbReference type="Pfam" id="PF11377">
    <property type="entry name" value="DUF3180"/>
    <property type="match status" value="1"/>
</dbReference>
<evidence type="ECO:0000256" key="1">
    <source>
        <dbReference type="SAM" id="Phobius"/>
    </source>
</evidence>
<proteinExistence type="predicted"/>
<feature type="transmembrane region" description="Helical" evidence="1">
    <location>
        <begin position="36"/>
        <end position="57"/>
    </location>
</feature>
<keyword evidence="1" id="KW-0472">Membrane</keyword>
<reference evidence="2 3" key="1">
    <citation type="submission" date="2020-08" db="EMBL/GenBank/DDBJ databases">
        <title>Sequencing the genomes of 1000 actinobacteria strains.</title>
        <authorList>
            <person name="Klenk H.-P."/>
        </authorList>
    </citation>
    <scope>NUCLEOTIDE SEQUENCE [LARGE SCALE GENOMIC DNA]</scope>
    <source>
        <strain evidence="2 3">DSM 43675</strain>
    </source>
</reference>
<dbReference type="InterPro" id="IPR021517">
    <property type="entry name" value="DUF3180"/>
</dbReference>
<evidence type="ECO:0008006" key="4">
    <source>
        <dbReference type="Google" id="ProtNLM"/>
    </source>
</evidence>
<dbReference type="Proteomes" id="UP000546324">
    <property type="component" value="Unassembled WGS sequence"/>
</dbReference>
<accession>A0A7X0L1E4</accession>
<comment type="caution">
    <text evidence="2">The sequence shown here is derived from an EMBL/GenBank/DDBJ whole genome shotgun (WGS) entry which is preliminary data.</text>
</comment>